<dbReference type="PANTHER" id="PTHR30071:SF1">
    <property type="entry name" value="CYTOCHROME B_B6 PROTEIN-RELATED"/>
    <property type="match status" value="1"/>
</dbReference>
<feature type="transmembrane region" description="Helical" evidence="6">
    <location>
        <begin position="148"/>
        <end position="176"/>
    </location>
</feature>
<dbReference type="InterPro" id="IPR017562">
    <property type="entry name" value="Cyt_c_biogenesis_CcsA"/>
</dbReference>
<evidence type="ECO:0000256" key="3">
    <source>
        <dbReference type="ARBA" id="ARBA00022748"/>
    </source>
</evidence>
<dbReference type="EMBL" id="BAAAZN010000015">
    <property type="protein sequence ID" value="GAA3569401.1"/>
    <property type="molecule type" value="Genomic_DNA"/>
</dbReference>
<reference evidence="9" key="1">
    <citation type="journal article" date="2019" name="Int. J. Syst. Evol. Microbiol.">
        <title>The Global Catalogue of Microorganisms (GCM) 10K type strain sequencing project: providing services to taxonomists for standard genome sequencing and annotation.</title>
        <authorList>
            <consortium name="The Broad Institute Genomics Platform"/>
            <consortium name="The Broad Institute Genome Sequencing Center for Infectious Disease"/>
            <person name="Wu L."/>
            <person name="Ma J."/>
        </authorList>
    </citation>
    <scope>NUCLEOTIDE SEQUENCE [LARGE SCALE GENOMIC DNA]</scope>
    <source>
        <strain evidence="9">JCM 16898</strain>
    </source>
</reference>
<sequence length="290" mass="31211">MGFTVSSVSDWSFLSATGVYLLAMVFAAVSTAMARHPVTVGAPAAESSVRDDRVGRMGLALTWLGVGLHAVAVACRGIAAHRWPLGNLYEYVMMITLVTAAAWLVVANRFPVRHMAVWALLPVAGLMVLDGKVFYAHVAPVPPALQSYWLIIHVTTAAAATGALVVPGIASILYLVRAVRPRSKLPRSDTLDKVAYRATIIGFPLFTFAVICGAVWAESAWGRFWGWDPKEVTSFVAWVMYAAYLHARATAGWRGTRAAVLNVLGLAVLLFNLIFINLVTSGLHSYAGVN</sequence>
<dbReference type="InterPro" id="IPR002541">
    <property type="entry name" value="Cyt_c_assembly"/>
</dbReference>
<evidence type="ECO:0000256" key="2">
    <source>
        <dbReference type="ARBA" id="ARBA00022692"/>
    </source>
</evidence>
<keyword evidence="9" id="KW-1185">Reference proteome</keyword>
<keyword evidence="2 6" id="KW-0812">Transmembrane</keyword>
<keyword evidence="4 6" id="KW-1133">Transmembrane helix</keyword>
<evidence type="ECO:0000256" key="6">
    <source>
        <dbReference type="SAM" id="Phobius"/>
    </source>
</evidence>
<dbReference type="NCBIfam" id="TIGR03144">
    <property type="entry name" value="cytochr_II_ccsB"/>
    <property type="match status" value="1"/>
</dbReference>
<dbReference type="PANTHER" id="PTHR30071">
    <property type="entry name" value="HEME EXPORTER PROTEIN C"/>
    <property type="match status" value="1"/>
</dbReference>
<feature type="domain" description="Cytochrome c assembly protein" evidence="7">
    <location>
        <begin position="86"/>
        <end position="284"/>
    </location>
</feature>
<dbReference type="Proteomes" id="UP001500689">
    <property type="component" value="Unassembled WGS sequence"/>
</dbReference>
<evidence type="ECO:0000259" key="7">
    <source>
        <dbReference type="Pfam" id="PF01578"/>
    </source>
</evidence>
<feature type="transmembrane region" description="Helical" evidence="6">
    <location>
        <begin position="54"/>
        <end position="79"/>
    </location>
</feature>
<evidence type="ECO:0000256" key="5">
    <source>
        <dbReference type="ARBA" id="ARBA00023136"/>
    </source>
</evidence>
<evidence type="ECO:0000256" key="1">
    <source>
        <dbReference type="ARBA" id="ARBA00004141"/>
    </source>
</evidence>
<feature type="transmembrane region" description="Helical" evidence="6">
    <location>
        <begin position="259"/>
        <end position="280"/>
    </location>
</feature>
<organism evidence="8 9">
    <name type="scientific">Amycolatopsis ultiminotia</name>
    <dbReference type="NCBI Taxonomy" id="543629"/>
    <lineage>
        <taxon>Bacteria</taxon>
        <taxon>Bacillati</taxon>
        <taxon>Actinomycetota</taxon>
        <taxon>Actinomycetes</taxon>
        <taxon>Pseudonocardiales</taxon>
        <taxon>Pseudonocardiaceae</taxon>
        <taxon>Amycolatopsis</taxon>
    </lineage>
</organism>
<feature type="transmembrane region" description="Helical" evidence="6">
    <location>
        <begin position="117"/>
        <end position="136"/>
    </location>
</feature>
<proteinExistence type="predicted"/>
<comment type="caution">
    <text evidence="8">The sequence shown here is derived from an EMBL/GenBank/DDBJ whole genome shotgun (WGS) entry which is preliminary data.</text>
</comment>
<accession>A0ABP6XP08</accession>
<dbReference type="Pfam" id="PF01578">
    <property type="entry name" value="Cytochrom_C_asm"/>
    <property type="match status" value="1"/>
</dbReference>
<feature type="transmembrane region" description="Helical" evidence="6">
    <location>
        <begin position="232"/>
        <end position="247"/>
    </location>
</feature>
<keyword evidence="5 6" id="KW-0472">Membrane</keyword>
<dbReference type="RefSeq" id="WP_344866132.1">
    <property type="nucleotide sequence ID" value="NZ_BAAAZN010000015.1"/>
</dbReference>
<feature type="transmembrane region" description="Helical" evidence="6">
    <location>
        <begin position="196"/>
        <end position="217"/>
    </location>
</feature>
<dbReference type="InterPro" id="IPR045062">
    <property type="entry name" value="Cyt_c_biogenesis_CcsA/CcmC"/>
</dbReference>
<evidence type="ECO:0000313" key="9">
    <source>
        <dbReference type="Proteomes" id="UP001500689"/>
    </source>
</evidence>
<protein>
    <submittedName>
        <fullName evidence="8">C-type cytochrome biogenesis protein CcsB</fullName>
    </submittedName>
</protein>
<evidence type="ECO:0000256" key="4">
    <source>
        <dbReference type="ARBA" id="ARBA00022989"/>
    </source>
</evidence>
<keyword evidence="3" id="KW-0201">Cytochrome c-type biogenesis</keyword>
<gene>
    <name evidence="8" type="primary">ccsB_2</name>
    <name evidence="8" type="ORF">GCM10022222_61980</name>
</gene>
<evidence type="ECO:0000313" key="8">
    <source>
        <dbReference type="EMBL" id="GAA3569401.1"/>
    </source>
</evidence>
<comment type="subcellular location">
    <subcellularLocation>
        <location evidence="1">Membrane</location>
        <topology evidence="1">Multi-pass membrane protein</topology>
    </subcellularLocation>
</comment>
<name>A0ABP6XP08_9PSEU</name>
<feature type="transmembrane region" description="Helical" evidence="6">
    <location>
        <begin position="12"/>
        <end position="33"/>
    </location>
</feature>
<feature type="transmembrane region" description="Helical" evidence="6">
    <location>
        <begin position="91"/>
        <end position="110"/>
    </location>
</feature>